<evidence type="ECO:0000256" key="23">
    <source>
        <dbReference type="ARBA" id="ARBA00069544"/>
    </source>
</evidence>
<reference evidence="26" key="2">
    <citation type="submission" date="2018-07" db="EMBL/GenBank/DDBJ databases">
        <authorList>
            <person name="Quirk P.G."/>
            <person name="Krulwich T.A."/>
        </authorList>
    </citation>
    <scope>NUCLEOTIDE SEQUENCE</scope>
</reference>
<dbReference type="SUPFAM" id="SSF54928">
    <property type="entry name" value="RNA-binding domain, RBD"/>
    <property type="match status" value="1"/>
</dbReference>
<keyword evidence="16" id="KW-0811">Translocation</keyword>
<evidence type="ECO:0000256" key="13">
    <source>
        <dbReference type="ARBA" id="ARBA00022859"/>
    </source>
</evidence>
<dbReference type="GO" id="GO:0005643">
    <property type="term" value="C:nuclear pore"/>
    <property type="evidence" value="ECO:0007669"/>
    <property type="project" value="UniProtKB-SubCell"/>
</dbReference>
<dbReference type="Pfam" id="PF03399">
    <property type="entry name" value="SAC3_GANP"/>
    <property type="match status" value="1"/>
</dbReference>
<keyword evidence="18" id="KW-0906">Nuclear pore complex</keyword>
<evidence type="ECO:0000256" key="6">
    <source>
        <dbReference type="ARBA" id="ARBA00022448"/>
    </source>
</evidence>
<evidence type="ECO:0000256" key="10">
    <source>
        <dbReference type="ARBA" id="ARBA00022553"/>
    </source>
</evidence>
<comment type="subcellular location">
    <subcellularLocation>
        <location evidence="1">Chromosome</location>
    </subcellularLocation>
    <subcellularLocation>
        <location evidence="2">Cytoplasm</location>
    </subcellularLocation>
    <subcellularLocation>
        <location evidence="3">Nucleus</location>
        <location evidence="3">Nuclear pore complex</location>
    </subcellularLocation>
    <subcellularLocation>
        <location evidence="4">Nucleus</location>
        <location evidence="4">Nucleoplasm</location>
    </subcellularLocation>
</comment>
<evidence type="ECO:0000259" key="24">
    <source>
        <dbReference type="PROSITE" id="PS50250"/>
    </source>
</evidence>
<keyword evidence="13" id="KW-0391">Immunity</keyword>
<dbReference type="EMBL" id="UFQS01000707">
    <property type="protein sequence ID" value="SSX06334.1"/>
    <property type="molecule type" value="Genomic_DNA"/>
</dbReference>
<dbReference type="EC" id="2.3.1.48" evidence="5"/>
<dbReference type="GO" id="GO:0070390">
    <property type="term" value="C:transcription export complex 2"/>
    <property type="evidence" value="ECO:0007669"/>
    <property type="project" value="TreeGrafter"/>
</dbReference>
<keyword evidence="15" id="KW-0007">Acetylation</keyword>
<gene>
    <name evidence="25" type="primary">CSON013753</name>
</gene>
<keyword evidence="6" id="KW-0813">Transport</keyword>
<dbReference type="GO" id="GO:0006406">
    <property type="term" value="P:mRNA export from nucleus"/>
    <property type="evidence" value="ECO:0007669"/>
    <property type="project" value="TreeGrafter"/>
</dbReference>
<dbReference type="PANTHER" id="PTHR12436">
    <property type="entry name" value="80 KDA MCM3-ASSOCIATED PROTEIN"/>
    <property type="match status" value="1"/>
</dbReference>
<evidence type="ECO:0000256" key="19">
    <source>
        <dbReference type="ARBA" id="ARBA00023242"/>
    </source>
</evidence>
<dbReference type="InterPro" id="IPR005062">
    <property type="entry name" value="SAC3/GANP/THP3_conserved"/>
</dbReference>
<comment type="function">
    <text evidence="22">As a component of the TREX-2 complex, involved in the export of mRNAs to the cytoplasm through the nuclear pores. Through the acetylation of histones, affects the assembly of nucleosomes at immunoglobulin variable region genes and promotes the recruitment and positioning of transcription complex to favor DNA cytosine deaminase AICDA/AID targeting, hence promoting somatic hypermutations.</text>
</comment>
<dbReference type="Gene3D" id="1.25.40.990">
    <property type="match status" value="1"/>
</dbReference>
<keyword evidence="17" id="KW-0175">Coiled coil</keyword>
<dbReference type="GO" id="GO:0015031">
    <property type="term" value="P:protein transport"/>
    <property type="evidence" value="ECO:0007669"/>
    <property type="project" value="UniProtKB-KW"/>
</dbReference>
<evidence type="ECO:0000256" key="2">
    <source>
        <dbReference type="ARBA" id="ARBA00004496"/>
    </source>
</evidence>
<evidence type="ECO:0000256" key="4">
    <source>
        <dbReference type="ARBA" id="ARBA00004642"/>
    </source>
</evidence>
<evidence type="ECO:0000256" key="22">
    <source>
        <dbReference type="ARBA" id="ARBA00055631"/>
    </source>
</evidence>
<keyword evidence="8" id="KW-0488">Methylation</keyword>
<evidence type="ECO:0000256" key="18">
    <source>
        <dbReference type="ARBA" id="ARBA00023132"/>
    </source>
</evidence>
<dbReference type="GO" id="GO:0005654">
    <property type="term" value="C:nucleoplasm"/>
    <property type="evidence" value="ECO:0007669"/>
    <property type="project" value="UniProtKB-SubCell"/>
</dbReference>
<dbReference type="EMBL" id="UFQT01000707">
    <property type="protein sequence ID" value="SSX26688.1"/>
    <property type="molecule type" value="Genomic_DNA"/>
</dbReference>
<keyword evidence="12" id="KW-0509">mRNA transport</keyword>
<dbReference type="GO" id="GO:0002376">
    <property type="term" value="P:immune system process"/>
    <property type="evidence" value="ECO:0007669"/>
    <property type="project" value="UniProtKB-KW"/>
</dbReference>
<dbReference type="GO" id="GO:0061733">
    <property type="term" value="F:protein-lysine-acetyltransferase activity"/>
    <property type="evidence" value="ECO:0007669"/>
    <property type="project" value="UniProtKB-EC"/>
</dbReference>
<keyword evidence="20" id="KW-0012">Acyltransferase</keyword>
<evidence type="ECO:0000256" key="1">
    <source>
        <dbReference type="ARBA" id="ARBA00004286"/>
    </source>
</evidence>
<evidence type="ECO:0000256" key="21">
    <source>
        <dbReference type="ARBA" id="ARBA00038443"/>
    </source>
</evidence>
<protein>
    <recommendedName>
        <fullName evidence="23">Germinal-center associated nuclear protein</fullName>
        <ecNumber evidence="5">2.3.1.48</ecNumber>
    </recommendedName>
</protein>
<accession>A0A336KNB7</accession>
<evidence type="ECO:0000256" key="20">
    <source>
        <dbReference type="ARBA" id="ARBA00023315"/>
    </source>
</evidence>
<dbReference type="PROSITE" id="PS50250">
    <property type="entry name" value="PCI"/>
    <property type="match status" value="1"/>
</dbReference>
<dbReference type="InterPro" id="IPR000717">
    <property type="entry name" value="PCI_dom"/>
</dbReference>
<evidence type="ECO:0000313" key="26">
    <source>
        <dbReference type="EMBL" id="SSX26688.1"/>
    </source>
</evidence>
<evidence type="ECO:0000256" key="3">
    <source>
        <dbReference type="ARBA" id="ARBA00004567"/>
    </source>
</evidence>
<feature type="domain" description="PCI" evidence="24">
    <location>
        <begin position="307"/>
        <end position="482"/>
    </location>
</feature>
<reference evidence="25" key="1">
    <citation type="submission" date="2018-04" db="EMBL/GenBank/DDBJ databases">
        <authorList>
            <person name="Go L.Y."/>
            <person name="Mitchell J.A."/>
        </authorList>
    </citation>
    <scope>NUCLEOTIDE SEQUENCE</scope>
    <source>
        <tissue evidence="25">Whole organism</tissue>
    </source>
</reference>
<keyword evidence="7" id="KW-0158">Chromosome</keyword>
<evidence type="ECO:0000256" key="14">
    <source>
        <dbReference type="ARBA" id="ARBA00022927"/>
    </source>
</evidence>
<comment type="similarity">
    <text evidence="21">Belongs to the SAC3 family.</text>
</comment>
<dbReference type="VEuPathDB" id="VectorBase:CSON013753"/>
<keyword evidence="11" id="KW-0808">Transferase</keyword>
<dbReference type="FunFam" id="1.25.40.990:FF:000003">
    <property type="entry name" value="germinal-center associated nuclear protein isoform X2"/>
    <property type="match status" value="1"/>
</dbReference>
<evidence type="ECO:0000256" key="15">
    <source>
        <dbReference type="ARBA" id="ARBA00022990"/>
    </source>
</evidence>
<dbReference type="GO" id="GO:0005694">
    <property type="term" value="C:chromosome"/>
    <property type="evidence" value="ECO:0007669"/>
    <property type="project" value="UniProtKB-SubCell"/>
</dbReference>
<dbReference type="InterPro" id="IPR035979">
    <property type="entry name" value="RBD_domain_sf"/>
</dbReference>
<dbReference type="GO" id="GO:0003676">
    <property type="term" value="F:nucleic acid binding"/>
    <property type="evidence" value="ECO:0007669"/>
    <property type="project" value="InterPro"/>
</dbReference>
<evidence type="ECO:0000256" key="16">
    <source>
        <dbReference type="ARBA" id="ARBA00023010"/>
    </source>
</evidence>
<evidence type="ECO:0000256" key="7">
    <source>
        <dbReference type="ARBA" id="ARBA00022454"/>
    </source>
</evidence>
<evidence type="ECO:0000256" key="9">
    <source>
        <dbReference type="ARBA" id="ARBA00022490"/>
    </source>
</evidence>
<keyword evidence="10" id="KW-0597">Phosphoprotein</keyword>
<dbReference type="GO" id="GO:0005737">
    <property type="term" value="C:cytoplasm"/>
    <property type="evidence" value="ECO:0007669"/>
    <property type="project" value="UniProtKB-SubCell"/>
</dbReference>
<dbReference type="Gene3D" id="3.30.70.330">
    <property type="match status" value="1"/>
</dbReference>
<name>A0A336KNB7_CULSO</name>
<dbReference type="InterPro" id="IPR012677">
    <property type="entry name" value="Nucleotide-bd_a/b_plait_sf"/>
</dbReference>
<dbReference type="InterPro" id="IPR045107">
    <property type="entry name" value="SAC3/GANP/THP3"/>
</dbReference>
<keyword evidence="9" id="KW-0963">Cytoplasm</keyword>
<evidence type="ECO:0000313" key="25">
    <source>
        <dbReference type="EMBL" id="SSX06334.1"/>
    </source>
</evidence>
<organism evidence="25">
    <name type="scientific">Culicoides sonorensis</name>
    <name type="common">Biting midge</name>
    <dbReference type="NCBI Taxonomy" id="179676"/>
    <lineage>
        <taxon>Eukaryota</taxon>
        <taxon>Metazoa</taxon>
        <taxon>Ecdysozoa</taxon>
        <taxon>Arthropoda</taxon>
        <taxon>Hexapoda</taxon>
        <taxon>Insecta</taxon>
        <taxon>Pterygota</taxon>
        <taxon>Neoptera</taxon>
        <taxon>Endopterygota</taxon>
        <taxon>Diptera</taxon>
        <taxon>Nematocera</taxon>
        <taxon>Chironomoidea</taxon>
        <taxon>Ceratopogonidae</taxon>
        <taxon>Ceratopogoninae</taxon>
        <taxon>Culicoides</taxon>
        <taxon>Monoculicoides</taxon>
    </lineage>
</organism>
<evidence type="ECO:0000256" key="17">
    <source>
        <dbReference type="ARBA" id="ARBA00023054"/>
    </source>
</evidence>
<evidence type="ECO:0000256" key="5">
    <source>
        <dbReference type="ARBA" id="ARBA00013184"/>
    </source>
</evidence>
<keyword evidence="19" id="KW-0539">Nucleus</keyword>
<keyword evidence="14" id="KW-0653">Protein transport</keyword>
<evidence type="ECO:0000256" key="8">
    <source>
        <dbReference type="ARBA" id="ARBA00022481"/>
    </source>
</evidence>
<evidence type="ECO:0000256" key="11">
    <source>
        <dbReference type="ARBA" id="ARBA00022679"/>
    </source>
</evidence>
<proteinExistence type="inferred from homology"/>
<dbReference type="PANTHER" id="PTHR12436:SF3">
    <property type="entry name" value="GERMINAL-CENTER ASSOCIATED NUCLEAR PROTEIN"/>
    <property type="match status" value="1"/>
</dbReference>
<sequence>MNNMNKIITCSRIPDEFLDKTIAKKHFSNFGTIKSFSLHPKNFSCSVEFDTIEEAEFAKLNAKIYKGHTFDIQFSEEVKGSTLDIDPDVQIELNSMRGISSWETPSLGQSTFIKKIPASIKLDKLNADIDQLVRRQTYTVEDRYRILDARDKLIRQYQQAEPAKCLVGTCPDMCPEKERLMREFQMQIASFEMVPGTNQMNHKIAVKQYSRSSADQETPLPHELRSESVLRMSMNYLLSKIVDLSEDSMTNLSDWFHFVWDRMRSIRKDITQQDLCTLEAVTLVEQCARFHIHCSARLVAEDPSVFDQKINTENLTKCLQTLKYMYRDLRLKNIICPNESEFRAYIVLLNLNNGNFLWEFQQFSDEILKSENLKFALRVYEATENNNYARFFQLVSSTTYLNACLLLRYFTQIRLKALQIILKAYSPRNSSKFSLKEISRVLAFEDLESTINFLEFHGLSYEFDAFYLDKRNFYYPDIPFNQERSLVLVESKRKSTVGEIINGCCFDEEQMKILKNHQVQNSFDESGYLKEELFKDIRCLIKVEEQKNEYVFKVPQIRTASPKTKKNIDTLRLSFVVPSNQHTNKILTESQLDFTQLTPPKSGSVPQTIFDNDFNFQIPFRGSSKISFESISNSETVQFKNEEHNIIKQNELELTPLSMDSIEVTEQNMSFNILPSQESKIKISSSSEENIKAIELKMCHINNYTIETLNELLSEAVSESVILCANEVFNKYKYIHEQLPLKILKNVVNCLINEALTGMAETELLVEQIKEARKTKYIYKVLKHWIFITKRNLHRSQQLVCAPNYVDNIPLNIVATKFKASSQSESVNGGKFIDDLSILSGVKTKSKIDLFEIISHGKNLNYICHKICYWKGIISIPEENKEASSKFSTQIVKFFTFMFATSQNNSELMAFREKKYVKRLKKDLAICLKLVKDINSLQSNIKSSNGVIFITSLHHMESDKKRWNTLVSQVRNKDVPVVLLIFGFNDSFDSNEQISSKFNLDACQLTNLKIILHLNLKHNLKDNFVKGLRYIANVSNTLQIEVEMEQTYTFLLKTVGEEFWYRLETTLNEKQDYNLIIRIYNKALDKIIELVGIPLDNLILFPNEFKEYVEKQNENFPKSYEHFPNDWEKSRNIKIIQEFIKSLKLPEFNKNSSLNLEEKIANYIRSVLYFIPNISKFINLVHLHIFSSFDNSNEEVLWIPIIRMIALESLQSNMNQSEITMKVPYVIYNTDEVNKFITEPWWLQLYDQSNISMLKTNNSKTRATKRKISSELNFNSDEISKILKIGETALQKVESRCIQKNTSSNKIESDKSDKVFSVFEETKSYFENNQLLWKNCEKKIFGEE</sequence>
<evidence type="ECO:0000256" key="12">
    <source>
        <dbReference type="ARBA" id="ARBA00022816"/>
    </source>
</evidence>